<dbReference type="PANTHER" id="PTHR32125">
    <property type="entry name" value="2-C-METHYL-D-ERYTHRITOL 4-PHOSPHATE CYTIDYLYLTRANSFERASE, CHLOROPLASTIC"/>
    <property type="match status" value="1"/>
</dbReference>
<dbReference type="PROSITE" id="PS01295">
    <property type="entry name" value="ISPD"/>
    <property type="match status" value="1"/>
</dbReference>
<dbReference type="PANTHER" id="PTHR32125:SF4">
    <property type="entry name" value="2-C-METHYL-D-ERYTHRITOL 4-PHOSPHATE CYTIDYLYLTRANSFERASE, CHLOROPLASTIC"/>
    <property type="match status" value="1"/>
</dbReference>
<evidence type="ECO:0000256" key="2">
    <source>
        <dbReference type="ARBA" id="ARBA00022695"/>
    </source>
</evidence>
<dbReference type="InterPro" id="IPR029044">
    <property type="entry name" value="Nucleotide-diphossugar_trans"/>
</dbReference>
<proteinExistence type="predicted"/>
<dbReference type="InterPro" id="IPR018294">
    <property type="entry name" value="ISPD_synthase_CS"/>
</dbReference>
<keyword evidence="1 3" id="KW-0808">Transferase</keyword>
<dbReference type="STRING" id="1848.SAMN05443637_123105"/>
<reference evidence="3 4" key="1">
    <citation type="submission" date="2016-11" db="EMBL/GenBank/DDBJ databases">
        <authorList>
            <person name="Jaros S."/>
            <person name="Januszkiewicz K."/>
            <person name="Wedrychowicz H."/>
        </authorList>
    </citation>
    <scope>NUCLEOTIDE SEQUENCE [LARGE SCALE GENOMIC DNA]</scope>
    <source>
        <strain evidence="3 4">DSM 43832</strain>
    </source>
</reference>
<gene>
    <name evidence="3" type="ORF">SAMN05443637_123105</name>
</gene>
<evidence type="ECO:0000313" key="3">
    <source>
        <dbReference type="EMBL" id="SHL29325.1"/>
    </source>
</evidence>
<dbReference type="GO" id="GO:0008299">
    <property type="term" value="P:isoprenoid biosynthetic process"/>
    <property type="evidence" value="ECO:0007669"/>
    <property type="project" value="InterPro"/>
</dbReference>
<sequence length="193" mass="20021">MIAWSVSAFTALPEFRTVVLVVRDGEQEQARAAVGPGPRIVAGGKDRQHSELAALRALAAEIRAGQIDVVLIHDGARPLVGTDLVREVLRVARADGGAVPGLPRPGLAVAGPGDTLTAAADGLVAVQTPQGFRASELLDAYEAAAADGFSGTDTAACVARYARGLPVRWVSGSARNIKVTYPHDLVVAERLLS</sequence>
<protein>
    <submittedName>
        <fullName evidence="3">2-C-methyl-D-erythritol 4-phosphate cytidylyltransferase</fullName>
    </submittedName>
</protein>
<keyword evidence="4" id="KW-1185">Reference proteome</keyword>
<name>A0A1M6ZG50_PSETH</name>
<dbReference type="InterPro" id="IPR050088">
    <property type="entry name" value="IspD/TarI_cytidylyltransf_bact"/>
</dbReference>
<keyword evidence="2 3" id="KW-0548">Nucleotidyltransferase</keyword>
<dbReference type="InterPro" id="IPR034683">
    <property type="entry name" value="IspD/TarI"/>
</dbReference>
<dbReference type="Gene3D" id="3.90.550.10">
    <property type="entry name" value="Spore Coat Polysaccharide Biosynthesis Protein SpsA, Chain A"/>
    <property type="match status" value="1"/>
</dbReference>
<dbReference type="Proteomes" id="UP000184363">
    <property type="component" value="Unassembled WGS sequence"/>
</dbReference>
<dbReference type="SUPFAM" id="SSF53448">
    <property type="entry name" value="Nucleotide-diphospho-sugar transferases"/>
    <property type="match status" value="1"/>
</dbReference>
<evidence type="ECO:0000256" key="1">
    <source>
        <dbReference type="ARBA" id="ARBA00022679"/>
    </source>
</evidence>
<dbReference type="GO" id="GO:0050518">
    <property type="term" value="F:2-C-methyl-D-erythritol 4-phosphate cytidylyltransferase activity"/>
    <property type="evidence" value="ECO:0007669"/>
    <property type="project" value="TreeGrafter"/>
</dbReference>
<evidence type="ECO:0000313" key="4">
    <source>
        <dbReference type="Proteomes" id="UP000184363"/>
    </source>
</evidence>
<organism evidence="3 4">
    <name type="scientific">Pseudonocardia thermophila</name>
    <dbReference type="NCBI Taxonomy" id="1848"/>
    <lineage>
        <taxon>Bacteria</taxon>
        <taxon>Bacillati</taxon>
        <taxon>Actinomycetota</taxon>
        <taxon>Actinomycetes</taxon>
        <taxon>Pseudonocardiales</taxon>
        <taxon>Pseudonocardiaceae</taxon>
        <taxon>Pseudonocardia</taxon>
    </lineage>
</organism>
<dbReference type="Pfam" id="PF01128">
    <property type="entry name" value="IspD"/>
    <property type="match status" value="1"/>
</dbReference>
<dbReference type="AlphaFoldDB" id="A0A1M6ZG50"/>
<accession>A0A1M6ZG50</accession>
<dbReference type="EMBL" id="FRAP01000023">
    <property type="protein sequence ID" value="SHL29325.1"/>
    <property type="molecule type" value="Genomic_DNA"/>
</dbReference>